<gene>
    <name evidence="7" type="ORF">HG535_0H02330</name>
</gene>
<dbReference type="PANTHER" id="PTHR45732">
    <property type="entry name" value="ADP-RIBOSYLATION FACTOR-LIKE PROTEIN 8"/>
    <property type="match status" value="1"/>
</dbReference>
<sequence length="250" mass="28251">MGLRAWWGAIWFRVSSFFIFPKELSIAVIGLQNSGKTTFTNLLGGKSFEADTIPTLGIQINRFSLGNSLLNVYDLAGQTRFQPLWERCFDKVDLIIYMIDLSDLSCLADAFSKLRQVIRLSNTDRIPLVIIGNKIDLIKDPIDPMAHGEATEKPQANFSLSKYIPDSMLTNYNFDDIETLKLDNSNLYRLKRIDILSKQIGIDVKNHILHVPSSTSDKEHISLNADIAIFTSSCKNGDYIDEITSWITQL</sequence>
<keyword evidence="8" id="KW-1185">Reference proteome</keyword>
<feature type="binding site" evidence="4">
    <location>
        <position position="55"/>
    </location>
    <ligand>
        <name>Mg(2+)</name>
        <dbReference type="ChEBI" id="CHEBI:18420"/>
    </ligand>
</feature>
<evidence type="ECO:0000256" key="1">
    <source>
        <dbReference type="ARBA" id="ARBA00022741"/>
    </source>
</evidence>
<proteinExistence type="inferred from homology"/>
<dbReference type="PANTHER" id="PTHR45732:SF7">
    <property type="entry name" value="ADP-RIBOSYLATION FACTOR-LIKE PROTEIN 8"/>
    <property type="match status" value="1"/>
</dbReference>
<name>A0A7H9B950_ZYGMR</name>
<feature type="binding site" evidence="3">
    <location>
        <position position="77"/>
    </location>
    <ligand>
        <name>GTP</name>
        <dbReference type="ChEBI" id="CHEBI:37565"/>
    </ligand>
</feature>
<evidence type="ECO:0000313" key="7">
    <source>
        <dbReference type="EMBL" id="QLG74906.1"/>
    </source>
</evidence>
<keyword evidence="2 3" id="KW-0342">GTP-binding</keyword>
<dbReference type="OrthoDB" id="2011769at2759"/>
<dbReference type="GeneID" id="59238709"/>
<comment type="similarity">
    <text evidence="5">Belongs to the small GTPase superfamily. Arf family.</text>
</comment>
<keyword evidence="4" id="KW-0460">Magnesium</keyword>
<keyword evidence="4" id="KW-0479">Metal-binding</keyword>
<dbReference type="SMART" id="SM00173">
    <property type="entry name" value="RAS"/>
    <property type="match status" value="1"/>
</dbReference>
<dbReference type="Gene3D" id="3.40.50.300">
    <property type="entry name" value="P-loop containing nucleotide triphosphate hydrolases"/>
    <property type="match status" value="1"/>
</dbReference>
<dbReference type="NCBIfam" id="TIGR00231">
    <property type="entry name" value="small_GTP"/>
    <property type="match status" value="1"/>
</dbReference>
<dbReference type="SMART" id="SM00178">
    <property type="entry name" value="SAR"/>
    <property type="match status" value="1"/>
</dbReference>
<feature type="binding site" evidence="4">
    <location>
        <position position="37"/>
    </location>
    <ligand>
        <name>Mg(2+)</name>
        <dbReference type="ChEBI" id="CHEBI:18420"/>
    </ligand>
</feature>
<dbReference type="SUPFAM" id="SSF52540">
    <property type="entry name" value="P-loop containing nucleoside triphosphate hydrolases"/>
    <property type="match status" value="1"/>
</dbReference>
<dbReference type="GO" id="GO:0098852">
    <property type="term" value="C:lytic vacuole membrane"/>
    <property type="evidence" value="ECO:0007669"/>
    <property type="project" value="TreeGrafter"/>
</dbReference>
<evidence type="ECO:0000313" key="8">
    <source>
        <dbReference type="Proteomes" id="UP000509704"/>
    </source>
</evidence>
<dbReference type="GO" id="GO:0046872">
    <property type="term" value="F:metal ion binding"/>
    <property type="evidence" value="ECO:0007669"/>
    <property type="project" value="UniProtKB-KW"/>
</dbReference>
<dbReference type="Proteomes" id="UP000509704">
    <property type="component" value="Chromosome 8"/>
</dbReference>
<dbReference type="PROSITE" id="PS51417">
    <property type="entry name" value="ARF"/>
    <property type="match status" value="1"/>
</dbReference>
<feature type="binding site" evidence="3">
    <location>
        <begin position="30"/>
        <end position="37"/>
    </location>
    <ligand>
        <name>GTP</name>
        <dbReference type="ChEBI" id="CHEBI:37565"/>
    </ligand>
</feature>
<dbReference type="Pfam" id="PF00025">
    <property type="entry name" value="Arf"/>
    <property type="match status" value="1"/>
</dbReference>
<dbReference type="PRINTS" id="PR00328">
    <property type="entry name" value="SAR1GTPBP"/>
</dbReference>
<feature type="binding site" evidence="3">
    <location>
        <begin position="133"/>
        <end position="136"/>
    </location>
    <ligand>
        <name>GTP</name>
        <dbReference type="ChEBI" id="CHEBI:37565"/>
    </ligand>
</feature>
<evidence type="ECO:0000256" key="6">
    <source>
        <dbReference type="SAM" id="SignalP"/>
    </source>
</evidence>
<organism evidence="7 8">
    <name type="scientific">Zygotorulaspora mrakii</name>
    <name type="common">Zygosaccharomyces mrakii</name>
    <dbReference type="NCBI Taxonomy" id="42260"/>
    <lineage>
        <taxon>Eukaryota</taxon>
        <taxon>Fungi</taxon>
        <taxon>Dikarya</taxon>
        <taxon>Ascomycota</taxon>
        <taxon>Saccharomycotina</taxon>
        <taxon>Saccharomycetes</taxon>
        <taxon>Saccharomycetales</taxon>
        <taxon>Saccharomycetaceae</taxon>
        <taxon>Zygotorulaspora</taxon>
    </lineage>
</organism>
<dbReference type="SMART" id="SM00177">
    <property type="entry name" value="ARF"/>
    <property type="match status" value="1"/>
</dbReference>
<dbReference type="GO" id="GO:0003924">
    <property type="term" value="F:GTPase activity"/>
    <property type="evidence" value="ECO:0007669"/>
    <property type="project" value="InterPro"/>
</dbReference>
<evidence type="ECO:0000256" key="5">
    <source>
        <dbReference type="RuleBase" id="RU003925"/>
    </source>
</evidence>
<dbReference type="KEGG" id="zmk:HG535_0H02330"/>
<keyword evidence="6" id="KW-0732">Signal</keyword>
<dbReference type="AlphaFoldDB" id="A0A7H9B950"/>
<dbReference type="EMBL" id="CP058611">
    <property type="protein sequence ID" value="QLG74906.1"/>
    <property type="molecule type" value="Genomic_DNA"/>
</dbReference>
<keyword evidence="1 3" id="KW-0547">Nucleotide-binding</keyword>
<evidence type="ECO:0000256" key="2">
    <source>
        <dbReference type="ARBA" id="ARBA00023134"/>
    </source>
</evidence>
<evidence type="ECO:0000256" key="4">
    <source>
        <dbReference type="PIRSR" id="PIRSR606689-2"/>
    </source>
</evidence>
<dbReference type="InterPro" id="IPR027417">
    <property type="entry name" value="P-loop_NTPase"/>
</dbReference>
<dbReference type="RefSeq" id="XP_037146631.1">
    <property type="nucleotide sequence ID" value="XM_037290736.1"/>
</dbReference>
<dbReference type="InterPro" id="IPR006689">
    <property type="entry name" value="Small_GTPase_ARF/SAR"/>
</dbReference>
<accession>A0A7H9B950</accession>
<feature type="chain" id="PRO_5029000928" evidence="6">
    <location>
        <begin position="17"/>
        <end position="250"/>
    </location>
</feature>
<feature type="signal peptide" evidence="6">
    <location>
        <begin position="1"/>
        <end position="16"/>
    </location>
</feature>
<evidence type="ECO:0000256" key="3">
    <source>
        <dbReference type="PIRSR" id="PIRSR606689-1"/>
    </source>
</evidence>
<dbReference type="GO" id="GO:0005525">
    <property type="term" value="F:GTP binding"/>
    <property type="evidence" value="ECO:0007669"/>
    <property type="project" value="UniProtKB-KW"/>
</dbReference>
<protein>
    <submittedName>
        <fullName evidence="7">Uncharacterized protein</fullName>
    </submittedName>
</protein>
<reference evidence="7 8" key="1">
    <citation type="submission" date="2020-07" db="EMBL/GenBank/DDBJ databases">
        <title>The yeast mating-type switching endonuclease HO is a domesticated member of an unorthodox homing genetic element family.</title>
        <authorList>
            <person name="Coughlan A.Y."/>
            <person name="Lombardi L."/>
            <person name="Braun-Galleani S."/>
            <person name="Martos A.R."/>
            <person name="Galeote V."/>
            <person name="Bigey F."/>
            <person name="Dequin S."/>
            <person name="Byrne K.P."/>
            <person name="Wolfe K.H."/>
        </authorList>
    </citation>
    <scope>NUCLEOTIDE SEQUENCE [LARGE SCALE GENOMIC DNA]</scope>
    <source>
        <strain evidence="7 8">NRRL Y-6702</strain>
    </source>
</reference>
<dbReference type="InterPro" id="IPR005225">
    <property type="entry name" value="Small_GTP-bd"/>
</dbReference>